<organism evidence="13 14">
    <name type="scientific">Roseateles depolymerans</name>
    <dbReference type="NCBI Taxonomy" id="76731"/>
    <lineage>
        <taxon>Bacteria</taxon>
        <taxon>Pseudomonadati</taxon>
        <taxon>Pseudomonadota</taxon>
        <taxon>Betaproteobacteria</taxon>
        <taxon>Burkholderiales</taxon>
        <taxon>Sphaerotilaceae</taxon>
        <taxon>Roseateles</taxon>
    </lineage>
</organism>
<dbReference type="InterPro" id="IPR014016">
    <property type="entry name" value="UvrD-like_ATP-bd"/>
</dbReference>
<evidence type="ECO:0000256" key="4">
    <source>
        <dbReference type="ARBA" id="ARBA00022840"/>
    </source>
</evidence>
<evidence type="ECO:0000256" key="10">
    <source>
        <dbReference type="PROSITE-ProRule" id="PRU00560"/>
    </source>
</evidence>
<dbReference type="SUPFAM" id="SSF52540">
    <property type="entry name" value="P-loop containing nucleoside triphosphate hydrolases"/>
    <property type="match status" value="1"/>
</dbReference>
<dbReference type="PROSITE" id="PS51198">
    <property type="entry name" value="UVRD_HELICASE_ATP_BIND"/>
    <property type="match status" value="1"/>
</dbReference>
<dbReference type="EC" id="5.6.2.4" evidence="7"/>
<evidence type="ECO:0000259" key="11">
    <source>
        <dbReference type="PROSITE" id="PS51198"/>
    </source>
</evidence>
<evidence type="ECO:0000313" key="13">
    <source>
        <dbReference type="EMBL" id="PZP27675.1"/>
    </source>
</evidence>
<dbReference type="Proteomes" id="UP000249633">
    <property type="component" value="Unassembled WGS sequence"/>
</dbReference>
<reference evidence="13 14" key="1">
    <citation type="submission" date="2017-08" db="EMBL/GenBank/DDBJ databases">
        <title>Infants hospitalized years apart are colonized by the same room-sourced microbial strains.</title>
        <authorList>
            <person name="Brooks B."/>
            <person name="Olm M.R."/>
            <person name="Firek B.A."/>
            <person name="Baker R."/>
            <person name="Thomas B.C."/>
            <person name="Morowitz M.J."/>
            <person name="Banfield J.F."/>
        </authorList>
    </citation>
    <scope>NUCLEOTIDE SEQUENCE [LARGE SCALE GENOMIC DNA]</scope>
    <source>
        <strain evidence="13">S2_012_000_R2_81</strain>
    </source>
</reference>
<sequence length="655" mass="71366">MSDTVFSPQGITPTDEQIAIQLTRTRHVLVEANAGAAKTTSLALRIAQALTRGAHPSMVLALTFTAPATLALQRQLRFIGVPADTVAQLRIHTFDDFCAWLLEPLEGAPVLRLATPEQIRPQLLQAVERALSYDDERHPAELYLGVAPQELIESLLQAFTLMKGRLQLEQLPEDEPLTPALAEDLGFNYLTLRVRSAFEFIRRGGHPDRPAFRYDGDATYDLARQLLNGDLGGSGPEDSPLGLGLALIVLDEMHDLNRAMFTVLKALLDANRRAAFVGVGDRDQVIHSLSGAQAGFMHEDFEREIGTPMRLPLTASYRFGPTLAEAVGRLAHKAYASGPGRETRIELLAAESARVQGRLIAQRARIHLAQPGSGELRILLRQPAQSVQLERELLGLGVDYATQGLQPFLRRREVLLLRGLWAYAVDDFSGFRDDAQRGAVLAALLLFAGAWVDSHELRDADAVSAQREAIAEALAHPEGMRHFIEGQVLRNAAPQALRRLQAALGVLKADDATLLHEALLPALEPLALARAVLVSQEQARQTEASLSQLVQLATQEGAAPSTFFRLLDALDARPVRAASAGRVVLSSIAAAKGLEFEHVIVPHLSRGEFVGADSAAENRNLLYVALTRARERLTLCFDPARPSRFLVDAGLLAQA</sequence>
<evidence type="ECO:0000313" key="14">
    <source>
        <dbReference type="Proteomes" id="UP000249633"/>
    </source>
</evidence>
<keyword evidence="1 10" id="KW-0547">Nucleotide-binding</keyword>
<dbReference type="AlphaFoldDB" id="A0A2W5D6D5"/>
<name>A0A2W5D6D5_9BURK</name>
<comment type="caution">
    <text evidence="13">The sequence shown here is derived from an EMBL/GenBank/DDBJ whole genome shotgun (WGS) entry which is preliminary data.</text>
</comment>
<evidence type="ECO:0000256" key="7">
    <source>
        <dbReference type="ARBA" id="ARBA00034808"/>
    </source>
</evidence>
<dbReference type="GO" id="GO:0005524">
    <property type="term" value="F:ATP binding"/>
    <property type="evidence" value="ECO:0007669"/>
    <property type="project" value="UniProtKB-UniRule"/>
</dbReference>
<protein>
    <recommendedName>
        <fullName evidence="7">DNA 3'-5' helicase</fullName>
        <ecNumber evidence="7">5.6.2.4</ecNumber>
    </recommendedName>
    <alternativeName>
        <fullName evidence="8">DNA 3'-5' helicase II</fullName>
    </alternativeName>
</protein>
<dbReference type="GO" id="GO:0000725">
    <property type="term" value="P:recombinational repair"/>
    <property type="evidence" value="ECO:0007669"/>
    <property type="project" value="TreeGrafter"/>
</dbReference>
<dbReference type="GO" id="GO:0016887">
    <property type="term" value="F:ATP hydrolysis activity"/>
    <property type="evidence" value="ECO:0007669"/>
    <property type="project" value="RHEA"/>
</dbReference>
<comment type="catalytic activity">
    <reaction evidence="9">
        <text>ATP + H2O = ADP + phosphate + H(+)</text>
        <dbReference type="Rhea" id="RHEA:13065"/>
        <dbReference type="ChEBI" id="CHEBI:15377"/>
        <dbReference type="ChEBI" id="CHEBI:15378"/>
        <dbReference type="ChEBI" id="CHEBI:30616"/>
        <dbReference type="ChEBI" id="CHEBI:43474"/>
        <dbReference type="ChEBI" id="CHEBI:456216"/>
        <dbReference type="EC" id="5.6.2.4"/>
    </reaction>
</comment>
<dbReference type="Gene3D" id="3.40.50.300">
    <property type="entry name" value="P-loop containing nucleotide triphosphate hydrolases"/>
    <property type="match status" value="3"/>
</dbReference>
<feature type="domain" description="UvrD-like helicase C-terminal" evidence="12">
    <location>
        <begin position="314"/>
        <end position="593"/>
    </location>
</feature>
<dbReference type="InterPro" id="IPR014017">
    <property type="entry name" value="DNA_helicase_UvrD-like_C"/>
</dbReference>
<dbReference type="GO" id="GO:0043138">
    <property type="term" value="F:3'-5' DNA helicase activity"/>
    <property type="evidence" value="ECO:0007669"/>
    <property type="project" value="UniProtKB-EC"/>
</dbReference>
<evidence type="ECO:0000256" key="6">
    <source>
        <dbReference type="ARBA" id="ARBA00034617"/>
    </source>
</evidence>
<evidence type="ECO:0000256" key="5">
    <source>
        <dbReference type="ARBA" id="ARBA00023235"/>
    </source>
</evidence>
<feature type="domain" description="UvrD-like helicase ATP-binding" evidence="11">
    <location>
        <begin position="11"/>
        <end position="320"/>
    </location>
</feature>
<proteinExistence type="predicted"/>
<keyword evidence="2 10" id="KW-0378">Hydrolase</keyword>
<keyword evidence="4 10" id="KW-0067">ATP-binding</keyword>
<evidence type="ECO:0000259" key="12">
    <source>
        <dbReference type="PROSITE" id="PS51217"/>
    </source>
</evidence>
<dbReference type="PROSITE" id="PS51217">
    <property type="entry name" value="UVRD_HELICASE_CTER"/>
    <property type="match status" value="1"/>
</dbReference>
<dbReference type="EMBL" id="QFOD01000028">
    <property type="protein sequence ID" value="PZP27675.1"/>
    <property type="molecule type" value="Genomic_DNA"/>
</dbReference>
<dbReference type="InterPro" id="IPR027417">
    <property type="entry name" value="P-loop_NTPase"/>
</dbReference>
<evidence type="ECO:0000256" key="8">
    <source>
        <dbReference type="ARBA" id="ARBA00034923"/>
    </source>
</evidence>
<evidence type="ECO:0000256" key="3">
    <source>
        <dbReference type="ARBA" id="ARBA00022806"/>
    </source>
</evidence>
<evidence type="ECO:0000256" key="2">
    <source>
        <dbReference type="ARBA" id="ARBA00022801"/>
    </source>
</evidence>
<evidence type="ECO:0000256" key="1">
    <source>
        <dbReference type="ARBA" id="ARBA00022741"/>
    </source>
</evidence>
<comment type="catalytic activity">
    <reaction evidence="6">
        <text>Couples ATP hydrolysis with the unwinding of duplex DNA by translocating in the 3'-5' direction.</text>
        <dbReference type="EC" id="5.6.2.4"/>
    </reaction>
</comment>
<accession>A0A2W5D6D5</accession>
<dbReference type="GO" id="GO:0003677">
    <property type="term" value="F:DNA binding"/>
    <property type="evidence" value="ECO:0007669"/>
    <property type="project" value="InterPro"/>
</dbReference>
<keyword evidence="5" id="KW-0413">Isomerase</keyword>
<dbReference type="Pfam" id="PF13361">
    <property type="entry name" value="UvrD_C"/>
    <property type="match status" value="1"/>
</dbReference>
<dbReference type="Gene3D" id="1.10.486.10">
    <property type="entry name" value="PCRA, domain 4"/>
    <property type="match status" value="1"/>
</dbReference>
<dbReference type="InterPro" id="IPR000212">
    <property type="entry name" value="DNA_helicase_UvrD/REP"/>
</dbReference>
<dbReference type="Pfam" id="PF00580">
    <property type="entry name" value="UvrD-helicase"/>
    <property type="match status" value="1"/>
</dbReference>
<dbReference type="PANTHER" id="PTHR11070">
    <property type="entry name" value="UVRD / RECB / PCRA DNA HELICASE FAMILY MEMBER"/>
    <property type="match status" value="1"/>
</dbReference>
<evidence type="ECO:0000256" key="9">
    <source>
        <dbReference type="ARBA" id="ARBA00048988"/>
    </source>
</evidence>
<dbReference type="PANTHER" id="PTHR11070:SF2">
    <property type="entry name" value="ATP-DEPENDENT DNA HELICASE SRS2"/>
    <property type="match status" value="1"/>
</dbReference>
<feature type="binding site" evidence="10">
    <location>
        <begin position="32"/>
        <end position="39"/>
    </location>
    <ligand>
        <name>ATP</name>
        <dbReference type="ChEBI" id="CHEBI:30616"/>
    </ligand>
</feature>
<keyword evidence="3 10" id="KW-0347">Helicase</keyword>
<gene>
    <name evidence="13" type="ORF">DI603_21305</name>
</gene>